<reference evidence="1" key="1">
    <citation type="submission" date="2021-11" db="EMBL/GenBank/DDBJ databases">
        <title>Complete genome sequence of Atopobiaceae bacterium TOC12.</title>
        <authorList>
            <person name="Morinaga K."/>
            <person name="Kusada H."/>
            <person name="Tamaki H."/>
        </authorList>
    </citation>
    <scope>NUCLEOTIDE SEQUENCE</scope>
    <source>
        <strain evidence="1">TOC12</strain>
    </source>
</reference>
<proteinExistence type="predicted"/>
<dbReference type="EMBL" id="AP025285">
    <property type="protein sequence ID" value="BDC90919.1"/>
    <property type="molecule type" value="Genomic_DNA"/>
</dbReference>
<name>A0AAU9D795_9ACTN</name>
<organism evidence="1 2">
    <name type="scientific">Leptogranulimonas caecicola</name>
    <dbReference type="NCBI Taxonomy" id="2894156"/>
    <lineage>
        <taxon>Bacteria</taxon>
        <taxon>Bacillati</taxon>
        <taxon>Actinomycetota</taxon>
        <taxon>Coriobacteriia</taxon>
        <taxon>Coriobacteriales</taxon>
        <taxon>Kribbibacteriaceae</taxon>
        <taxon>Leptogranulimonas</taxon>
    </lineage>
</organism>
<keyword evidence="2" id="KW-1185">Reference proteome</keyword>
<accession>A0AAU9D795</accession>
<dbReference type="KEGG" id="lcal:ATTO_07910"/>
<evidence type="ECO:0000313" key="2">
    <source>
        <dbReference type="Proteomes" id="UP001431186"/>
    </source>
</evidence>
<evidence type="ECO:0000313" key="1">
    <source>
        <dbReference type="EMBL" id="BDC90919.1"/>
    </source>
</evidence>
<sequence length="77" mass="7867">MVIGLSAIAIKMQHIPPSAALRARDDGLGHATKNTTVISAIPKNATDSSSSIEKLVPGIMAASLAPPKKRPANPEAA</sequence>
<protein>
    <submittedName>
        <fullName evidence="1">Uncharacterized protein</fullName>
    </submittedName>
</protein>
<gene>
    <name evidence="1" type="ORF">ATTO_07910</name>
</gene>
<dbReference type="Proteomes" id="UP001431186">
    <property type="component" value="Chromosome"/>
</dbReference>
<dbReference type="AlphaFoldDB" id="A0AAU9D795"/>